<proteinExistence type="inferred from homology"/>
<sequence>MDFLPTLWFILIAVLWIGYLFLEGFDLGVGMLMKTFARGEKERRVLLNTVGPVWDGNEVWLLTAGGATFAAFPFWYASLFSALYIPLVFVLLGLIFRAVAFEYRGKVHNDTWRTVWDWAIALGSLVAAFGIGAMLALTTTGLPLNENGDRVGGAFAWFTWYAVIGGLAIVGFAVIHAAAFVALKTDGDIRHRARRLVGRWMPVGLAPMAVWAIAVALENGKWFSWLLIAVAVAAAVTSWAANRAGREGFSFLAMGGFLLAGAAAIFSAVYPVVLPSTLDPLWNLTVENASSSSYTLGLMSIVAAFGVPLVLAYQAWTYWIFRKRITAAHLPEPHDFAPAVALATAGAAPAGATGTTPTGSAS</sequence>
<comment type="caution">
    <text evidence="13">The sequence shown here is derived from an EMBL/GenBank/DDBJ whole genome shotgun (WGS) entry which is preliminary data.</text>
</comment>
<dbReference type="RefSeq" id="WP_209684774.1">
    <property type="nucleotide sequence ID" value="NZ_JAGIOI010000001.1"/>
</dbReference>
<evidence type="ECO:0000256" key="10">
    <source>
        <dbReference type="ARBA" id="ARBA00023004"/>
    </source>
</evidence>
<evidence type="ECO:0000256" key="2">
    <source>
        <dbReference type="ARBA" id="ARBA00007543"/>
    </source>
</evidence>
<accession>A0ABS4Z1K5</accession>
<dbReference type="NCBIfam" id="TIGR00203">
    <property type="entry name" value="cydB"/>
    <property type="match status" value="1"/>
</dbReference>
<feature type="transmembrane region" description="Helical" evidence="12">
    <location>
        <begin position="83"/>
        <end position="103"/>
    </location>
</feature>
<keyword evidence="5" id="KW-0349">Heme</keyword>
<feature type="transmembrane region" description="Helical" evidence="12">
    <location>
        <begin position="196"/>
        <end position="216"/>
    </location>
</feature>
<dbReference type="GO" id="GO:0016491">
    <property type="term" value="F:oxidoreductase activity"/>
    <property type="evidence" value="ECO:0007669"/>
    <property type="project" value="UniProtKB-KW"/>
</dbReference>
<dbReference type="PANTHER" id="PTHR43141:SF5">
    <property type="entry name" value="CYTOCHROME BD-I UBIQUINOL OXIDASE SUBUNIT 2"/>
    <property type="match status" value="1"/>
</dbReference>
<keyword evidence="14" id="KW-1185">Reference proteome</keyword>
<feature type="transmembrane region" description="Helical" evidence="12">
    <location>
        <begin position="249"/>
        <end position="273"/>
    </location>
</feature>
<organism evidence="13 14">
    <name type="scientific">Arthrobacter stackebrandtii</name>
    <dbReference type="NCBI Taxonomy" id="272161"/>
    <lineage>
        <taxon>Bacteria</taxon>
        <taxon>Bacillati</taxon>
        <taxon>Actinomycetota</taxon>
        <taxon>Actinomycetes</taxon>
        <taxon>Micrococcales</taxon>
        <taxon>Micrococcaceae</taxon>
        <taxon>Arthrobacter</taxon>
    </lineage>
</organism>
<keyword evidence="7" id="KW-0479">Metal-binding</keyword>
<protein>
    <submittedName>
        <fullName evidence="13">Cytochrome d ubiquinol oxidase subunit II</fullName>
        <ecNumber evidence="13">1.10.3.-</ecNumber>
    </submittedName>
</protein>
<evidence type="ECO:0000256" key="9">
    <source>
        <dbReference type="ARBA" id="ARBA00022989"/>
    </source>
</evidence>
<keyword evidence="3" id="KW-0813">Transport</keyword>
<evidence type="ECO:0000256" key="5">
    <source>
        <dbReference type="ARBA" id="ARBA00022617"/>
    </source>
</evidence>
<dbReference type="PANTHER" id="PTHR43141">
    <property type="entry name" value="CYTOCHROME BD2 SUBUNIT II"/>
    <property type="match status" value="1"/>
</dbReference>
<keyword evidence="13" id="KW-0560">Oxidoreductase</keyword>
<gene>
    <name evidence="13" type="ORF">JOF48_003722</name>
</gene>
<comment type="similarity">
    <text evidence="2">Belongs to the cytochrome ubiquinol oxidase subunit 2 family.</text>
</comment>
<evidence type="ECO:0000256" key="12">
    <source>
        <dbReference type="SAM" id="Phobius"/>
    </source>
</evidence>
<evidence type="ECO:0000313" key="14">
    <source>
        <dbReference type="Proteomes" id="UP000711614"/>
    </source>
</evidence>
<evidence type="ECO:0000256" key="3">
    <source>
        <dbReference type="ARBA" id="ARBA00022448"/>
    </source>
</evidence>
<feature type="transmembrane region" description="Helical" evidence="12">
    <location>
        <begin position="222"/>
        <end position="242"/>
    </location>
</feature>
<keyword evidence="6 12" id="KW-0812">Transmembrane</keyword>
<feature type="transmembrane region" description="Helical" evidence="12">
    <location>
        <begin position="115"/>
        <end position="137"/>
    </location>
</feature>
<keyword evidence="8" id="KW-0249">Electron transport</keyword>
<feature type="transmembrane region" description="Helical" evidence="12">
    <location>
        <begin position="157"/>
        <end position="184"/>
    </location>
</feature>
<dbReference type="EMBL" id="JAGIOI010000001">
    <property type="protein sequence ID" value="MBP2414923.1"/>
    <property type="molecule type" value="Genomic_DNA"/>
</dbReference>
<keyword evidence="11 12" id="KW-0472">Membrane</keyword>
<feature type="transmembrane region" description="Helical" evidence="12">
    <location>
        <begin position="6"/>
        <end position="33"/>
    </location>
</feature>
<evidence type="ECO:0000256" key="7">
    <source>
        <dbReference type="ARBA" id="ARBA00022723"/>
    </source>
</evidence>
<dbReference type="EC" id="1.10.3.-" evidence="13"/>
<keyword evidence="9 12" id="KW-1133">Transmembrane helix</keyword>
<dbReference type="PIRSF" id="PIRSF000267">
    <property type="entry name" value="Cyt_oxidse_sub2"/>
    <property type="match status" value="1"/>
</dbReference>
<feature type="transmembrane region" description="Helical" evidence="12">
    <location>
        <begin position="293"/>
        <end position="316"/>
    </location>
</feature>
<evidence type="ECO:0000313" key="13">
    <source>
        <dbReference type="EMBL" id="MBP2414923.1"/>
    </source>
</evidence>
<comment type="subcellular location">
    <subcellularLocation>
        <location evidence="1">Cell membrane</location>
        <topology evidence="1">Multi-pass membrane protein</topology>
    </subcellularLocation>
</comment>
<evidence type="ECO:0000256" key="8">
    <source>
        <dbReference type="ARBA" id="ARBA00022982"/>
    </source>
</evidence>
<reference evidence="13 14" key="1">
    <citation type="submission" date="2021-03" db="EMBL/GenBank/DDBJ databases">
        <title>Sequencing the genomes of 1000 actinobacteria strains.</title>
        <authorList>
            <person name="Klenk H.-P."/>
        </authorList>
    </citation>
    <scope>NUCLEOTIDE SEQUENCE [LARGE SCALE GENOMIC DNA]</scope>
    <source>
        <strain evidence="13 14">DSM 16005</strain>
    </source>
</reference>
<evidence type="ECO:0000256" key="1">
    <source>
        <dbReference type="ARBA" id="ARBA00004651"/>
    </source>
</evidence>
<name>A0ABS4Z1K5_9MICC</name>
<dbReference type="Pfam" id="PF02322">
    <property type="entry name" value="Cyt_bd_oxida_II"/>
    <property type="match status" value="1"/>
</dbReference>
<evidence type="ECO:0000256" key="11">
    <source>
        <dbReference type="ARBA" id="ARBA00023136"/>
    </source>
</evidence>
<keyword evidence="4" id="KW-1003">Cell membrane</keyword>
<keyword evidence="10" id="KW-0408">Iron</keyword>
<dbReference type="Proteomes" id="UP000711614">
    <property type="component" value="Unassembled WGS sequence"/>
</dbReference>
<evidence type="ECO:0000256" key="4">
    <source>
        <dbReference type="ARBA" id="ARBA00022475"/>
    </source>
</evidence>
<evidence type="ECO:0000256" key="6">
    <source>
        <dbReference type="ARBA" id="ARBA00022692"/>
    </source>
</evidence>
<dbReference type="InterPro" id="IPR003317">
    <property type="entry name" value="Cyt-d_oxidase_su2"/>
</dbReference>